<dbReference type="Gene3D" id="1.10.20.10">
    <property type="entry name" value="Histone, subunit A"/>
    <property type="match status" value="1"/>
</dbReference>
<feature type="region of interest" description="Disordered" evidence="2">
    <location>
        <begin position="1"/>
        <end position="33"/>
    </location>
</feature>
<evidence type="ECO:0000313" key="4">
    <source>
        <dbReference type="Proteomes" id="UP001152320"/>
    </source>
</evidence>
<dbReference type="InterPro" id="IPR009072">
    <property type="entry name" value="Histone-fold"/>
</dbReference>
<dbReference type="GO" id="GO:0000786">
    <property type="term" value="C:nucleosome"/>
    <property type="evidence" value="ECO:0007669"/>
    <property type="project" value="InterPro"/>
</dbReference>
<evidence type="ECO:0000256" key="2">
    <source>
        <dbReference type="SAM" id="MobiDB-lite"/>
    </source>
</evidence>
<proteinExistence type="inferred from homology"/>
<feature type="compositionally biased region" description="Basic and acidic residues" evidence="2">
    <location>
        <begin position="23"/>
        <end position="33"/>
    </location>
</feature>
<dbReference type="GO" id="GO:0003677">
    <property type="term" value="F:DNA binding"/>
    <property type="evidence" value="ECO:0007669"/>
    <property type="project" value="InterPro"/>
</dbReference>
<reference evidence="3" key="1">
    <citation type="submission" date="2021-10" db="EMBL/GenBank/DDBJ databases">
        <title>Tropical sea cucumber genome reveals ecological adaptation and Cuvierian tubules defense mechanism.</title>
        <authorList>
            <person name="Chen T."/>
        </authorList>
    </citation>
    <scope>NUCLEOTIDE SEQUENCE</scope>
    <source>
        <strain evidence="3">Nanhai2018</strain>
        <tissue evidence="3">Muscle</tissue>
    </source>
</reference>
<protein>
    <submittedName>
        <fullName evidence="3">Histone H2B.3</fullName>
    </submittedName>
</protein>
<comment type="similarity">
    <text evidence="1">Belongs to the histone H2B family.</text>
</comment>
<accession>A0A9Q1HIU6</accession>
<sequence>MAPKAPGKGGAKKGPPKQRPHVPKGDRKGKGDQEGALPIYIYKVIKQVILKTGKFKPRHVLNEQFWVNDIFERIAAGRPVWPTTTKNPPITSRGVQTAVDVAAGEIAKHALL</sequence>
<organism evidence="3 4">
    <name type="scientific">Holothuria leucospilota</name>
    <name type="common">Black long sea cucumber</name>
    <name type="synonym">Mertensiothuria leucospilota</name>
    <dbReference type="NCBI Taxonomy" id="206669"/>
    <lineage>
        <taxon>Eukaryota</taxon>
        <taxon>Metazoa</taxon>
        <taxon>Echinodermata</taxon>
        <taxon>Eleutherozoa</taxon>
        <taxon>Echinozoa</taxon>
        <taxon>Holothuroidea</taxon>
        <taxon>Aspidochirotacea</taxon>
        <taxon>Aspidochirotida</taxon>
        <taxon>Holothuriidae</taxon>
        <taxon>Holothuria</taxon>
    </lineage>
</organism>
<name>A0A9Q1HIU6_HOLLE</name>
<dbReference type="GO" id="GO:0030527">
    <property type="term" value="F:structural constituent of chromatin"/>
    <property type="evidence" value="ECO:0007669"/>
    <property type="project" value="InterPro"/>
</dbReference>
<keyword evidence="4" id="KW-1185">Reference proteome</keyword>
<gene>
    <name evidence="3" type="ORF">HOLleu_06336</name>
</gene>
<evidence type="ECO:0000256" key="1">
    <source>
        <dbReference type="ARBA" id="ARBA00006846"/>
    </source>
</evidence>
<dbReference type="Proteomes" id="UP001152320">
    <property type="component" value="Chromosome 2"/>
</dbReference>
<evidence type="ECO:0000313" key="3">
    <source>
        <dbReference type="EMBL" id="KAJ8047355.1"/>
    </source>
</evidence>
<dbReference type="SUPFAM" id="SSF47113">
    <property type="entry name" value="Histone-fold"/>
    <property type="match status" value="1"/>
</dbReference>
<feature type="compositionally biased region" description="Basic residues" evidence="2">
    <location>
        <begin position="10"/>
        <end position="22"/>
    </location>
</feature>
<dbReference type="AlphaFoldDB" id="A0A9Q1HIU6"/>
<dbReference type="SMART" id="SM00427">
    <property type="entry name" value="H2B"/>
    <property type="match status" value="1"/>
</dbReference>
<comment type="caution">
    <text evidence="3">The sequence shown here is derived from an EMBL/GenBank/DDBJ whole genome shotgun (WGS) entry which is preliminary data.</text>
</comment>
<dbReference type="EMBL" id="JAIZAY010000002">
    <property type="protein sequence ID" value="KAJ8047355.1"/>
    <property type="molecule type" value="Genomic_DNA"/>
</dbReference>
<dbReference type="InterPro" id="IPR000558">
    <property type="entry name" value="Histone_H2B"/>
</dbReference>
<dbReference type="GO" id="GO:0046982">
    <property type="term" value="F:protein heterodimerization activity"/>
    <property type="evidence" value="ECO:0007669"/>
    <property type="project" value="InterPro"/>
</dbReference>
<dbReference type="PANTHER" id="PTHR23428">
    <property type="entry name" value="HISTONE H2B"/>
    <property type="match status" value="1"/>
</dbReference>